<comment type="subcellular location">
    <subcellularLocation>
        <location evidence="1">Membrane</location>
    </subcellularLocation>
</comment>
<dbReference type="GO" id="GO:0005509">
    <property type="term" value="F:calcium ion binding"/>
    <property type="evidence" value="ECO:0007669"/>
    <property type="project" value="InterPro"/>
</dbReference>
<dbReference type="GO" id="GO:0045296">
    <property type="term" value="F:cadherin binding"/>
    <property type="evidence" value="ECO:0007669"/>
    <property type="project" value="TreeGrafter"/>
</dbReference>
<feature type="domain" description="Cadherin" evidence="7">
    <location>
        <begin position="586"/>
        <end position="674"/>
    </location>
</feature>
<dbReference type="CDD" id="cd11304">
    <property type="entry name" value="Cadherin_repeat"/>
    <property type="match status" value="5"/>
</dbReference>
<evidence type="ECO:0000313" key="9">
    <source>
        <dbReference type="Proteomes" id="UP001154078"/>
    </source>
</evidence>
<feature type="domain" description="Cadherin" evidence="7">
    <location>
        <begin position="259"/>
        <end position="343"/>
    </location>
</feature>
<feature type="domain" description="Cadherin" evidence="7">
    <location>
        <begin position="936"/>
        <end position="1028"/>
    </location>
</feature>
<feature type="domain" description="Cadherin" evidence="7">
    <location>
        <begin position="23"/>
        <end position="112"/>
    </location>
</feature>
<keyword evidence="9" id="KW-1185">Reference proteome</keyword>
<evidence type="ECO:0000256" key="2">
    <source>
        <dbReference type="ARBA" id="ARBA00022737"/>
    </source>
</evidence>
<keyword evidence="6" id="KW-1133">Transmembrane helix</keyword>
<dbReference type="GO" id="GO:0044331">
    <property type="term" value="P:cell-cell adhesion mediated by cadherin"/>
    <property type="evidence" value="ECO:0007669"/>
    <property type="project" value="TreeGrafter"/>
</dbReference>
<feature type="transmembrane region" description="Helical" evidence="6">
    <location>
        <begin position="1132"/>
        <end position="1153"/>
    </location>
</feature>
<dbReference type="GO" id="GO:0000902">
    <property type="term" value="P:cell morphogenesis"/>
    <property type="evidence" value="ECO:0007669"/>
    <property type="project" value="TreeGrafter"/>
</dbReference>
<evidence type="ECO:0000259" key="7">
    <source>
        <dbReference type="SMART" id="SM00112"/>
    </source>
</evidence>
<dbReference type="GO" id="GO:0016477">
    <property type="term" value="P:cell migration"/>
    <property type="evidence" value="ECO:0007669"/>
    <property type="project" value="TreeGrafter"/>
</dbReference>
<evidence type="ECO:0000256" key="4">
    <source>
        <dbReference type="ARBA" id="ARBA00023136"/>
    </source>
</evidence>
<dbReference type="Gene3D" id="2.60.40.60">
    <property type="entry name" value="Cadherins"/>
    <property type="match status" value="8"/>
</dbReference>
<dbReference type="PANTHER" id="PTHR24027">
    <property type="entry name" value="CADHERIN-23"/>
    <property type="match status" value="1"/>
</dbReference>
<gene>
    <name evidence="8" type="ORF">MELIAE_LOCUS9147</name>
</gene>
<dbReference type="InterPro" id="IPR002126">
    <property type="entry name" value="Cadherin-like_dom"/>
</dbReference>
<dbReference type="AlphaFoldDB" id="A0A9P0FJ93"/>
<dbReference type="GO" id="GO:0007043">
    <property type="term" value="P:cell-cell junction assembly"/>
    <property type="evidence" value="ECO:0007669"/>
    <property type="project" value="TreeGrafter"/>
</dbReference>
<dbReference type="OrthoDB" id="6379298at2759"/>
<evidence type="ECO:0000313" key="8">
    <source>
        <dbReference type="EMBL" id="CAH0558942.1"/>
    </source>
</evidence>
<feature type="domain" description="Cadherin" evidence="7">
    <location>
        <begin position="136"/>
        <end position="213"/>
    </location>
</feature>
<feature type="domain" description="Cadherin" evidence="7">
    <location>
        <begin position="474"/>
        <end position="564"/>
    </location>
</feature>
<keyword evidence="6" id="KW-0812">Transmembrane</keyword>
<evidence type="ECO:0000256" key="1">
    <source>
        <dbReference type="ARBA" id="ARBA00004370"/>
    </source>
</evidence>
<dbReference type="EMBL" id="OV121137">
    <property type="protein sequence ID" value="CAH0558942.1"/>
    <property type="molecule type" value="Genomic_DNA"/>
</dbReference>
<feature type="domain" description="Cadherin" evidence="7">
    <location>
        <begin position="369"/>
        <end position="448"/>
    </location>
</feature>
<dbReference type="InterPro" id="IPR020894">
    <property type="entry name" value="Cadherin_CS"/>
</dbReference>
<dbReference type="SUPFAM" id="SSF49313">
    <property type="entry name" value="Cadherin-like"/>
    <property type="match status" value="6"/>
</dbReference>
<feature type="domain" description="Cadherin" evidence="7">
    <location>
        <begin position="827"/>
        <end position="913"/>
    </location>
</feature>
<keyword evidence="4 6" id="KW-0472">Membrane</keyword>
<dbReference type="Proteomes" id="UP001154078">
    <property type="component" value="Chromosome 6"/>
</dbReference>
<dbReference type="PANTHER" id="PTHR24027:SF442">
    <property type="entry name" value="PROTOCADHERIN-15 ISOFORM X1"/>
    <property type="match status" value="1"/>
</dbReference>
<dbReference type="SMART" id="SM00112">
    <property type="entry name" value="CA"/>
    <property type="match status" value="8"/>
</dbReference>
<dbReference type="GO" id="GO:0008013">
    <property type="term" value="F:beta-catenin binding"/>
    <property type="evidence" value="ECO:0007669"/>
    <property type="project" value="TreeGrafter"/>
</dbReference>
<keyword evidence="3" id="KW-0106">Calcium</keyword>
<name>A0A9P0FJ93_BRAAE</name>
<feature type="region of interest" description="Disordered" evidence="5">
    <location>
        <begin position="1236"/>
        <end position="1263"/>
    </location>
</feature>
<dbReference type="GO" id="GO:0016339">
    <property type="term" value="P:calcium-dependent cell-cell adhesion via plasma membrane cell adhesion molecules"/>
    <property type="evidence" value="ECO:0007669"/>
    <property type="project" value="TreeGrafter"/>
</dbReference>
<dbReference type="InterPro" id="IPR039808">
    <property type="entry name" value="Cadherin"/>
</dbReference>
<dbReference type="PRINTS" id="PR00205">
    <property type="entry name" value="CADHERIN"/>
</dbReference>
<dbReference type="GO" id="GO:0034332">
    <property type="term" value="P:adherens junction organization"/>
    <property type="evidence" value="ECO:0007669"/>
    <property type="project" value="TreeGrafter"/>
</dbReference>
<sequence length="1263" mass="142808">MDSPKSLQLEICEKHEGALPLSMTVVDKDTGDNALFDLKLEGKYATAFQVIPNAGYKTAEFQILVTNSSKLDYENPEWKNINFEILSTGQNTIKKDTYSLSITLKDWNDEYPKFEEEIYNFKIKESIAKGEIVGSVKAIDTDDGDVITYNIIGNNKLSINSDGKIYVNEDNAFDFDILESVIFQVSAIDKASHVSSPPAQVTIKIIDENNKKPVITANGVINIEENQKTGYKLDASITAIKTFKESKLTAHIDWEKSSVKWHFQDKPITKEMKCVNLKITDEHTPTLSMSLVMNQDGPDYETFDTINLFIVVTDENVDEKFLDAKEASTIIVISVEDVNDNPPIFTDDTLTTNRTVTEGNGKSTSAGVIQASDKDVDSKIVYSISSTTEFDWIGVDQNTGALSVLDTVIDADTNQLYYLYYNIKANDGLLEDDKNIKIYIIDKNNKEPTILNLKENNIIAVNEEEPKDTTFFDISYEDKDRDEAYKTVKCEITHDDCKKYFKIDYNKGVNKIAMQDKYTRESINENHPCSIRCYDNPDGNVDNQQSTSIKSFTITLMDINNNIPKIPILKYEANENILKDGIITTIEAIDPDKGENGTVSFLLLSAKKDQENVDLFSIHEIGDNKANLIATQSLEDQYGEYTIEIKVSDHGQSLQNNDTFILTLTVNKYNFRPPRFIFPDSAITRTLKVEQNVNEPLKLSTTDDTLEDIEVSYLPDKPCGDKFKYKIEIKDGNEKDVFKLKTLANCKSQLQITEKYKQDNDQTYSLKISATLEDFLPDEPSGTSEATLKIRFFEVTDPYFIDTSPMTIKMFEVQNGQTSSLNFTATYGESDVDEKTDIYYYILEKTNITEFFKVTGNKENILISQLKDLHYEETSEYSFTIAASKSDVEPNSKLPNSNLPIKVQVIDINNFRPKFPTKKFLKAVVYKIKSTTVVQLNAMDIDTIANTLSYTMGKIVTNGTHIDNILEPFKLDSKTGNINQNFDVAANMQGYFLFDVVVKDQQDDYGNGPWEDSTNVKILILDETNLVVFRFDNNLDDVVTEADQIMDKISETLKYTAQYTSIDEDKESNLILVSVWLIDGDNALLAEDILKKIADVQVFKELKTKLRSFNIQLQSFPTETYVEDLTSVLKTWLIGVSVVLSALCLILLIAFVLKTRQLSQRIKKLTDNKFGSTESNLNRLGVNAPNTNQHAVEGANPVFKNDKKSEDDIYDKKSITSGDSDLIGIEDNADFDLGNFKSERPSFSNNENLNRKTDDEFGDDFDI</sequence>
<evidence type="ECO:0000256" key="5">
    <source>
        <dbReference type="SAM" id="MobiDB-lite"/>
    </source>
</evidence>
<reference evidence="8" key="1">
    <citation type="submission" date="2021-12" db="EMBL/GenBank/DDBJ databases">
        <authorList>
            <person name="King R."/>
        </authorList>
    </citation>
    <scope>NUCLEOTIDE SEQUENCE</scope>
</reference>
<dbReference type="PROSITE" id="PS00232">
    <property type="entry name" value="CADHERIN_1"/>
    <property type="match status" value="1"/>
</dbReference>
<dbReference type="GO" id="GO:0005912">
    <property type="term" value="C:adherens junction"/>
    <property type="evidence" value="ECO:0007669"/>
    <property type="project" value="TreeGrafter"/>
</dbReference>
<protein>
    <recommendedName>
        <fullName evidence="7">Cadherin domain-containing protein</fullName>
    </recommendedName>
</protein>
<evidence type="ECO:0000256" key="3">
    <source>
        <dbReference type="ARBA" id="ARBA00022837"/>
    </source>
</evidence>
<dbReference type="GO" id="GO:0007156">
    <property type="term" value="P:homophilic cell adhesion via plasma membrane adhesion molecules"/>
    <property type="evidence" value="ECO:0007669"/>
    <property type="project" value="InterPro"/>
</dbReference>
<proteinExistence type="predicted"/>
<dbReference type="InterPro" id="IPR015919">
    <property type="entry name" value="Cadherin-like_sf"/>
</dbReference>
<accession>A0A9P0FJ93</accession>
<organism evidence="8 9">
    <name type="scientific">Brassicogethes aeneus</name>
    <name type="common">Rape pollen beetle</name>
    <name type="synonym">Meligethes aeneus</name>
    <dbReference type="NCBI Taxonomy" id="1431903"/>
    <lineage>
        <taxon>Eukaryota</taxon>
        <taxon>Metazoa</taxon>
        <taxon>Ecdysozoa</taxon>
        <taxon>Arthropoda</taxon>
        <taxon>Hexapoda</taxon>
        <taxon>Insecta</taxon>
        <taxon>Pterygota</taxon>
        <taxon>Neoptera</taxon>
        <taxon>Endopterygota</taxon>
        <taxon>Coleoptera</taxon>
        <taxon>Polyphaga</taxon>
        <taxon>Cucujiformia</taxon>
        <taxon>Nitidulidae</taxon>
        <taxon>Meligethinae</taxon>
        <taxon>Brassicogethes</taxon>
    </lineage>
</organism>
<dbReference type="GO" id="GO:0016342">
    <property type="term" value="C:catenin complex"/>
    <property type="evidence" value="ECO:0007669"/>
    <property type="project" value="TreeGrafter"/>
</dbReference>
<keyword evidence="2" id="KW-0677">Repeat</keyword>
<evidence type="ECO:0000256" key="6">
    <source>
        <dbReference type="SAM" id="Phobius"/>
    </source>
</evidence>